<evidence type="ECO:0000256" key="1">
    <source>
        <dbReference type="SAM" id="MobiDB-lite"/>
    </source>
</evidence>
<gene>
    <name evidence="3" type="ORF">VKT23_008571</name>
</gene>
<keyword evidence="4" id="KW-1185">Reference proteome</keyword>
<evidence type="ECO:0000256" key="2">
    <source>
        <dbReference type="SAM" id="Phobius"/>
    </source>
</evidence>
<sequence>MAYEISVSPIPVFQEEQYTVSWASEQGDPTPFQLVLVMDKPEESAFALTTEAGGSTGTVVFLAPTQAGTYRIVAAKGEVEIREDPGPNGAGASQAFDVSQLDQFSSLVNPANQSPTSQSSPSQSPFQSNNPPSQAQSQSVTSTTKSTSSSSVTPQVTVTSHETSSSESSSTASSSLSSIISSTSTSSSDSAPDPTLSSTLSTSLSTVSTVVKDSDTKAIIISSTCGSVTVVIMILVLIIVLRRRSVAKRDRAAAVVVTDPPTFQPSVQGSSLSNNMNQAELIRSSYSNSSLTPLRRVADQRDGEDELVDEDSDIESYTTITTRRRRREEPPPLYTK</sequence>
<keyword evidence="2" id="KW-0812">Transmembrane</keyword>
<accession>A0ABR1JGS9</accession>
<dbReference type="EMBL" id="JBANRG010000013">
    <property type="protein sequence ID" value="KAK7461393.1"/>
    <property type="molecule type" value="Genomic_DNA"/>
</dbReference>
<dbReference type="Proteomes" id="UP001498398">
    <property type="component" value="Unassembled WGS sequence"/>
</dbReference>
<evidence type="ECO:0000313" key="3">
    <source>
        <dbReference type="EMBL" id="KAK7461393.1"/>
    </source>
</evidence>
<reference evidence="3 4" key="1">
    <citation type="submission" date="2024-01" db="EMBL/GenBank/DDBJ databases">
        <title>A draft genome for the cacao thread blight pathogen Marasmiellus scandens.</title>
        <authorList>
            <person name="Baruah I.K."/>
            <person name="Leung J."/>
            <person name="Bukari Y."/>
            <person name="Amoako-Attah I."/>
            <person name="Meinhardt L.W."/>
            <person name="Bailey B.A."/>
            <person name="Cohen S.P."/>
        </authorList>
    </citation>
    <scope>NUCLEOTIDE SEQUENCE [LARGE SCALE GENOMIC DNA]</scope>
    <source>
        <strain evidence="3 4">GH-19</strain>
    </source>
</reference>
<keyword evidence="2" id="KW-0472">Membrane</keyword>
<proteinExistence type="predicted"/>
<evidence type="ECO:0000313" key="4">
    <source>
        <dbReference type="Proteomes" id="UP001498398"/>
    </source>
</evidence>
<feature type="region of interest" description="Disordered" evidence="1">
    <location>
        <begin position="293"/>
        <end position="336"/>
    </location>
</feature>
<feature type="transmembrane region" description="Helical" evidence="2">
    <location>
        <begin position="218"/>
        <end position="241"/>
    </location>
</feature>
<feature type="compositionally biased region" description="Acidic residues" evidence="1">
    <location>
        <begin position="302"/>
        <end position="314"/>
    </location>
</feature>
<organism evidence="3 4">
    <name type="scientific">Marasmiellus scandens</name>
    <dbReference type="NCBI Taxonomy" id="2682957"/>
    <lineage>
        <taxon>Eukaryota</taxon>
        <taxon>Fungi</taxon>
        <taxon>Dikarya</taxon>
        <taxon>Basidiomycota</taxon>
        <taxon>Agaricomycotina</taxon>
        <taxon>Agaricomycetes</taxon>
        <taxon>Agaricomycetidae</taxon>
        <taxon>Agaricales</taxon>
        <taxon>Marasmiineae</taxon>
        <taxon>Omphalotaceae</taxon>
        <taxon>Marasmiellus</taxon>
    </lineage>
</organism>
<feature type="region of interest" description="Disordered" evidence="1">
    <location>
        <begin position="108"/>
        <end position="204"/>
    </location>
</feature>
<name>A0ABR1JGS9_9AGAR</name>
<comment type="caution">
    <text evidence="3">The sequence shown here is derived from an EMBL/GenBank/DDBJ whole genome shotgun (WGS) entry which is preliminary data.</text>
</comment>
<feature type="compositionally biased region" description="Low complexity" evidence="1">
    <location>
        <begin position="109"/>
        <end position="204"/>
    </location>
</feature>
<protein>
    <submittedName>
        <fullName evidence="3">Uncharacterized protein</fullName>
    </submittedName>
</protein>
<keyword evidence="2" id="KW-1133">Transmembrane helix</keyword>